<dbReference type="InterPro" id="IPR002938">
    <property type="entry name" value="FAD-bd"/>
</dbReference>
<dbReference type="PANTHER" id="PTHR43476">
    <property type="entry name" value="3-(3-HYDROXY-PHENYL)PROPIONATE/3-HYDROXYCINNAMIC ACID HYDROXYLASE"/>
    <property type="match status" value="1"/>
</dbReference>
<dbReference type="Gene3D" id="3.30.70.2450">
    <property type="match status" value="1"/>
</dbReference>
<dbReference type="InterPro" id="IPR050631">
    <property type="entry name" value="PheA/TfdB_FAD_monoxygenase"/>
</dbReference>
<dbReference type="RefSeq" id="WP_394833406.1">
    <property type="nucleotide sequence ID" value="NZ_CP089929.1"/>
</dbReference>
<dbReference type="SUPFAM" id="SSF51905">
    <property type="entry name" value="FAD/NAD(P)-binding domain"/>
    <property type="match status" value="1"/>
</dbReference>
<organism evidence="3 4">
    <name type="scientific">Pendulispora rubella</name>
    <dbReference type="NCBI Taxonomy" id="2741070"/>
    <lineage>
        <taxon>Bacteria</taxon>
        <taxon>Pseudomonadati</taxon>
        <taxon>Myxococcota</taxon>
        <taxon>Myxococcia</taxon>
        <taxon>Myxococcales</taxon>
        <taxon>Sorangiineae</taxon>
        <taxon>Pendulisporaceae</taxon>
        <taxon>Pendulispora</taxon>
    </lineage>
</organism>
<evidence type="ECO:0000256" key="1">
    <source>
        <dbReference type="ARBA" id="ARBA00023002"/>
    </source>
</evidence>
<proteinExistence type="predicted"/>
<dbReference type="PANTHER" id="PTHR43476:SF3">
    <property type="entry name" value="FAD-BINDING MONOOXYGENASE"/>
    <property type="match status" value="1"/>
</dbReference>
<protein>
    <submittedName>
        <fullName evidence="3">Bifunctional 3-(3-hydroxy-phenyl)propionate/3-hydroxycinnamic acid hydroxylase</fullName>
    </submittedName>
</protein>
<dbReference type="Proteomes" id="UP001374803">
    <property type="component" value="Chromosome"/>
</dbReference>
<feature type="domain" description="FAD-binding" evidence="2">
    <location>
        <begin position="7"/>
        <end position="356"/>
    </location>
</feature>
<name>A0ABZ2KYN5_9BACT</name>
<accession>A0ABZ2KYN5</accession>
<reference evidence="3" key="1">
    <citation type="submission" date="2021-12" db="EMBL/GenBank/DDBJ databases">
        <title>Discovery of the Pendulisporaceae a myxobacterial family with distinct sporulation behavior and unique specialized metabolism.</title>
        <authorList>
            <person name="Garcia R."/>
            <person name="Popoff A."/>
            <person name="Bader C.D."/>
            <person name="Loehr J."/>
            <person name="Walesch S."/>
            <person name="Walt C."/>
            <person name="Boldt J."/>
            <person name="Bunk B."/>
            <person name="Haeckl F.J.F.P.J."/>
            <person name="Gunesch A.P."/>
            <person name="Birkelbach J."/>
            <person name="Nuebel U."/>
            <person name="Pietschmann T."/>
            <person name="Bach T."/>
            <person name="Mueller R."/>
        </authorList>
    </citation>
    <scope>NUCLEOTIDE SEQUENCE</scope>
    <source>
        <strain evidence="3">MSr11367</strain>
    </source>
</reference>
<keyword evidence="1" id="KW-0560">Oxidoreductase</keyword>
<sequence>MSAVVLDCDVVVVGLGPSGLMVAAHLARRGVRVIAIERHEALYGLPRAGHVDHEIVRFLQEVGVEDKFLADAYPIQSYHWYNGQGQRLLEMNWGGVSDSGCNTDYMMYQPVLEDALVTALDRAKLPPRQLRGHQVNEVTQDADGVTVKAQRTRPDGKGGFTLGDEIVTVRGKWLLAADGARSSIRERLGIERHDLGFNEPALVVDARVKRPLPLNDPFHVCDPKRPAFIGPLGKRHHRFELHILPGEDPAEFSRPEKAWELLAKQNIGPDDVEIVRQLVYVFEARVAKQWRDNRILLLGDAAHTMPPFMGQGACSGMRDSVNVAWKLEMVLRGIAPDTLLDSYQTEREPHTRTWIDISIQTGEVLCTRDLEQAAKRDALLLSGQAPPVPEFPGLTSGILDFGPKGERVAPVGSLFPQRAIVRDGQSGFFDDIAGRGFLVVTVDPEVAAKVGQPAREFLQRIDRGVVTISRTPAPGALVDLDGFYADWFAKHGVVAVIVRPDYYVYGVARNADAVDALVARLQAALTGVAPEASRG</sequence>
<dbReference type="PRINTS" id="PR00420">
    <property type="entry name" value="RNGMNOXGNASE"/>
</dbReference>
<dbReference type="Pfam" id="PF01494">
    <property type="entry name" value="FAD_binding_3"/>
    <property type="match status" value="1"/>
</dbReference>
<evidence type="ECO:0000313" key="3">
    <source>
        <dbReference type="EMBL" id="WXB03771.1"/>
    </source>
</evidence>
<dbReference type="EMBL" id="CP089983">
    <property type="protein sequence ID" value="WXB03771.1"/>
    <property type="molecule type" value="Genomic_DNA"/>
</dbReference>
<dbReference type="InterPro" id="IPR036188">
    <property type="entry name" value="FAD/NAD-bd_sf"/>
</dbReference>
<dbReference type="Gene3D" id="3.50.50.60">
    <property type="entry name" value="FAD/NAD(P)-binding domain"/>
    <property type="match status" value="1"/>
</dbReference>
<dbReference type="NCBIfam" id="NF004829">
    <property type="entry name" value="PRK06183.1-3"/>
    <property type="match status" value="1"/>
</dbReference>
<keyword evidence="4" id="KW-1185">Reference proteome</keyword>
<gene>
    <name evidence="3" type="ORF">LVJ94_43560</name>
</gene>
<evidence type="ECO:0000313" key="4">
    <source>
        <dbReference type="Proteomes" id="UP001374803"/>
    </source>
</evidence>
<evidence type="ECO:0000259" key="2">
    <source>
        <dbReference type="Pfam" id="PF01494"/>
    </source>
</evidence>